<keyword evidence="3" id="KW-1185">Reference proteome</keyword>
<gene>
    <name evidence="2" type="ORF">FA13DRAFT_1739611</name>
</gene>
<evidence type="ECO:0000313" key="2">
    <source>
        <dbReference type="EMBL" id="TEB23970.1"/>
    </source>
</evidence>
<sequence>MPKDIEDFMHLLSLGVYTLPASIQTLTLRPHFRVSVPTKVPPLGQIRSWRQHTVLVLPPPPIQRPLTEPQAEFPSPSSSSREVLKVKHVQKQSAIECTALSQLAGMYPELETLEIKHGWVGSDVRYHKRSDGGGGWEKCAGDEGMNGKG</sequence>
<accession>A0A4Y7SQ24</accession>
<dbReference type="EMBL" id="QPFP01000072">
    <property type="protein sequence ID" value="TEB23970.1"/>
    <property type="molecule type" value="Genomic_DNA"/>
</dbReference>
<evidence type="ECO:0000313" key="3">
    <source>
        <dbReference type="Proteomes" id="UP000298030"/>
    </source>
</evidence>
<proteinExistence type="predicted"/>
<name>A0A4Y7SQ24_COPMI</name>
<dbReference type="AlphaFoldDB" id="A0A4Y7SQ24"/>
<dbReference type="Proteomes" id="UP000298030">
    <property type="component" value="Unassembled WGS sequence"/>
</dbReference>
<protein>
    <submittedName>
        <fullName evidence="2">Uncharacterized protein</fullName>
    </submittedName>
</protein>
<evidence type="ECO:0000256" key="1">
    <source>
        <dbReference type="SAM" id="MobiDB-lite"/>
    </source>
</evidence>
<comment type="caution">
    <text evidence="2">The sequence shown here is derived from an EMBL/GenBank/DDBJ whole genome shotgun (WGS) entry which is preliminary data.</text>
</comment>
<feature type="region of interest" description="Disordered" evidence="1">
    <location>
        <begin position="60"/>
        <end position="81"/>
    </location>
</feature>
<reference evidence="2 3" key="1">
    <citation type="journal article" date="2019" name="Nat. Ecol. Evol.">
        <title>Megaphylogeny resolves global patterns of mushroom evolution.</title>
        <authorList>
            <person name="Varga T."/>
            <person name="Krizsan K."/>
            <person name="Foldi C."/>
            <person name="Dima B."/>
            <person name="Sanchez-Garcia M."/>
            <person name="Sanchez-Ramirez S."/>
            <person name="Szollosi G.J."/>
            <person name="Szarkandi J.G."/>
            <person name="Papp V."/>
            <person name="Albert L."/>
            <person name="Andreopoulos W."/>
            <person name="Angelini C."/>
            <person name="Antonin V."/>
            <person name="Barry K.W."/>
            <person name="Bougher N.L."/>
            <person name="Buchanan P."/>
            <person name="Buyck B."/>
            <person name="Bense V."/>
            <person name="Catcheside P."/>
            <person name="Chovatia M."/>
            <person name="Cooper J."/>
            <person name="Damon W."/>
            <person name="Desjardin D."/>
            <person name="Finy P."/>
            <person name="Geml J."/>
            <person name="Haridas S."/>
            <person name="Hughes K."/>
            <person name="Justo A."/>
            <person name="Karasinski D."/>
            <person name="Kautmanova I."/>
            <person name="Kiss B."/>
            <person name="Kocsube S."/>
            <person name="Kotiranta H."/>
            <person name="LaButti K.M."/>
            <person name="Lechner B.E."/>
            <person name="Liimatainen K."/>
            <person name="Lipzen A."/>
            <person name="Lukacs Z."/>
            <person name="Mihaltcheva S."/>
            <person name="Morgado L.N."/>
            <person name="Niskanen T."/>
            <person name="Noordeloos M.E."/>
            <person name="Ohm R.A."/>
            <person name="Ortiz-Santana B."/>
            <person name="Ovrebo C."/>
            <person name="Racz N."/>
            <person name="Riley R."/>
            <person name="Savchenko A."/>
            <person name="Shiryaev A."/>
            <person name="Soop K."/>
            <person name="Spirin V."/>
            <person name="Szebenyi C."/>
            <person name="Tomsovsky M."/>
            <person name="Tulloss R.E."/>
            <person name="Uehling J."/>
            <person name="Grigoriev I.V."/>
            <person name="Vagvolgyi C."/>
            <person name="Papp T."/>
            <person name="Martin F.M."/>
            <person name="Miettinen O."/>
            <person name="Hibbett D.S."/>
            <person name="Nagy L.G."/>
        </authorList>
    </citation>
    <scope>NUCLEOTIDE SEQUENCE [LARGE SCALE GENOMIC DNA]</scope>
    <source>
        <strain evidence="2 3">FP101781</strain>
    </source>
</reference>
<organism evidence="2 3">
    <name type="scientific">Coprinellus micaceus</name>
    <name type="common">Glistening ink-cap mushroom</name>
    <name type="synonym">Coprinus micaceus</name>
    <dbReference type="NCBI Taxonomy" id="71717"/>
    <lineage>
        <taxon>Eukaryota</taxon>
        <taxon>Fungi</taxon>
        <taxon>Dikarya</taxon>
        <taxon>Basidiomycota</taxon>
        <taxon>Agaricomycotina</taxon>
        <taxon>Agaricomycetes</taxon>
        <taxon>Agaricomycetidae</taxon>
        <taxon>Agaricales</taxon>
        <taxon>Agaricineae</taxon>
        <taxon>Psathyrellaceae</taxon>
        <taxon>Coprinellus</taxon>
    </lineage>
</organism>
<feature type="region of interest" description="Disordered" evidence="1">
    <location>
        <begin position="130"/>
        <end position="149"/>
    </location>
</feature>